<evidence type="ECO:0000256" key="1">
    <source>
        <dbReference type="ARBA" id="ARBA00004123"/>
    </source>
</evidence>
<dbReference type="Gene3D" id="1.10.10.60">
    <property type="entry name" value="Homeodomain-like"/>
    <property type="match status" value="1"/>
</dbReference>
<reference evidence="10" key="1">
    <citation type="submission" date="2024-10" db="EMBL/GenBank/DDBJ databases">
        <authorList>
            <person name="Ryan C."/>
        </authorList>
    </citation>
    <scope>NUCLEOTIDE SEQUENCE [LARGE SCALE GENOMIC DNA]</scope>
</reference>
<dbReference type="InterPro" id="IPR009057">
    <property type="entry name" value="Homeodomain-like_sf"/>
</dbReference>
<dbReference type="InterPro" id="IPR006447">
    <property type="entry name" value="Myb_dom_plants"/>
</dbReference>
<feature type="region of interest" description="Disordered" evidence="6">
    <location>
        <begin position="373"/>
        <end position="414"/>
    </location>
</feature>
<dbReference type="Proteomes" id="UP001497457">
    <property type="component" value="Chromosome 3rd"/>
</dbReference>
<protein>
    <submittedName>
        <fullName evidence="10">Uncharacterized protein</fullName>
    </submittedName>
</protein>
<dbReference type="PROSITE" id="PS50090">
    <property type="entry name" value="MYB_LIKE"/>
    <property type="match status" value="1"/>
</dbReference>
<organism evidence="10 11">
    <name type="scientific">Urochloa decumbens</name>
    <dbReference type="NCBI Taxonomy" id="240449"/>
    <lineage>
        <taxon>Eukaryota</taxon>
        <taxon>Viridiplantae</taxon>
        <taxon>Streptophyta</taxon>
        <taxon>Embryophyta</taxon>
        <taxon>Tracheophyta</taxon>
        <taxon>Spermatophyta</taxon>
        <taxon>Magnoliopsida</taxon>
        <taxon>Liliopsida</taxon>
        <taxon>Poales</taxon>
        <taxon>Poaceae</taxon>
        <taxon>PACMAD clade</taxon>
        <taxon>Panicoideae</taxon>
        <taxon>Panicodae</taxon>
        <taxon>Paniceae</taxon>
        <taxon>Melinidinae</taxon>
        <taxon>Urochloa</taxon>
    </lineage>
</organism>
<evidence type="ECO:0000256" key="4">
    <source>
        <dbReference type="ARBA" id="ARBA00023163"/>
    </source>
</evidence>
<accession>A0ABC9CHA3</accession>
<feature type="compositionally biased region" description="Polar residues" evidence="6">
    <location>
        <begin position="374"/>
        <end position="384"/>
    </location>
</feature>
<dbReference type="NCBIfam" id="TIGR01557">
    <property type="entry name" value="myb_SHAQKYF"/>
    <property type="match status" value="1"/>
</dbReference>
<dbReference type="GO" id="GO:0005634">
    <property type="term" value="C:nucleus"/>
    <property type="evidence" value="ECO:0007669"/>
    <property type="project" value="UniProtKB-SubCell"/>
</dbReference>
<feature type="compositionally biased region" description="Basic residues" evidence="6">
    <location>
        <begin position="142"/>
        <end position="152"/>
    </location>
</feature>
<dbReference type="InterPro" id="IPR017884">
    <property type="entry name" value="SANT_dom"/>
</dbReference>
<dbReference type="PROSITE" id="PS51294">
    <property type="entry name" value="HTH_MYB"/>
    <property type="match status" value="1"/>
</dbReference>
<dbReference type="Pfam" id="PF00249">
    <property type="entry name" value="Myb_DNA-binding"/>
    <property type="match status" value="1"/>
</dbReference>
<gene>
    <name evidence="10" type="ORF">URODEC1_LOCUS74443</name>
</gene>
<dbReference type="SMART" id="SM00717">
    <property type="entry name" value="SANT"/>
    <property type="match status" value="1"/>
</dbReference>
<dbReference type="PANTHER" id="PTHR12802:SF178">
    <property type="entry name" value="OS02G0685200 PROTEIN"/>
    <property type="match status" value="1"/>
</dbReference>
<proteinExistence type="predicted"/>
<dbReference type="InterPro" id="IPR017930">
    <property type="entry name" value="Myb_dom"/>
</dbReference>
<evidence type="ECO:0000256" key="2">
    <source>
        <dbReference type="ARBA" id="ARBA00023015"/>
    </source>
</evidence>
<dbReference type="FunFam" id="1.10.10.60:FF:000023">
    <property type="entry name" value="protein REVEILLE 6 isoform X1"/>
    <property type="match status" value="1"/>
</dbReference>
<evidence type="ECO:0000256" key="6">
    <source>
        <dbReference type="SAM" id="MobiDB-lite"/>
    </source>
</evidence>
<sequence>MPCLEENQMATDDIAGAVADHRNDPLDPGDMDLSGEDHVPKARKPYTITKQREKWTEDEHKRFLEALQLHGRAWRRIQEHIGTKTAVQIRSHAQKFFTKVVRESSGSNTAGDTAAPPIQIPPPRPKRKPAHPYPRKVDGAAKRHAPALRQLHKPGQQPLLDRDDDGSPTSVLTTARAVSQAEALGSVFASSSSGSRSPETSAAGSDEHANGGGGSPASSVDGADGGVSPAGLAANTMVFGDAKGVSCIGTEASVFKLFGKKVLVKDSYEHLHDAGDLKTDASPASAAKATRSTIQFGAPEGSSWNPWPSSVQVQQLMYFVPQPDGFAARSAGVPWLAYNGSLPCALFYPQAAAPPAQHHQPSEPLDHKRMQREGSLTGSNTGSSAAVPAAAQNSDAAESHGPGRETTSGGDAAPAAAVRRLTKCPSSASFSRRGFVPYKRCAAESEAPRTVAAGEEADGELTRLCL</sequence>
<dbReference type="GO" id="GO:0003677">
    <property type="term" value="F:DNA binding"/>
    <property type="evidence" value="ECO:0007669"/>
    <property type="project" value="UniProtKB-KW"/>
</dbReference>
<evidence type="ECO:0000256" key="5">
    <source>
        <dbReference type="ARBA" id="ARBA00023242"/>
    </source>
</evidence>
<feature type="region of interest" description="Disordered" evidence="6">
    <location>
        <begin position="1"/>
        <end position="45"/>
    </location>
</feature>
<evidence type="ECO:0000259" key="8">
    <source>
        <dbReference type="PROSITE" id="PS51293"/>
    </source>
</evidence>
<dbReference type="GO" id="GO:0010468">
    <property type="term" value="P:regulation of gene expression"/>
    <property type="evidence" value="ECO:0007669"/>
    <property type="project" value="UniProtKB-ARBA"/>
</dbReference>
<evidence type="ECO:0000313" key="10">
    <source>
        <dbReference type="EMBL" id="CAL5018907.1"/>
    </source>
</evidence>
<dbReference type="EMBL" id="OZ075113">
    <property type="protein sequence ID" value="CAL5018907.1"/>
    <property type="molecule type" value="Genomic_DNA"/>
</dbReference>
<dbReference type="PROSITE" id="PS51293">
    <property type="entry name" value="SANT"/>
    <property type="match status" value="1"/>
</dbReference>
<evidence type="ECO:0000256" key="3">
    <source>
        <dbReference type="ARBA" id="ARBA00023125"/>
    </source>
</evidence>
<keyword evidence="4" id="KW-0804">Transcription</keyword>
<feature type="region of interest" description="Disordered" evidence="6">
    <location>
        <begin position="187"/>
        <end position="224"/>
    </location>
</feature>
<dbReference type="InterPro" id="IPR001005">
    <property type="entry name" value="SANT/Myb"/>
</dbReference>
<keyword evidence="3" id="KW-0238">DNA-binding</keyword>
<dbReference type="PANTHER" id="PTHR12802">
    <property type="entry name" value="SWI/SNF COMPLEX-RELATED"/>
    <property type="match status" value="1"/>
</dbReference>
<feature type="region of interest" description="Disordered" evidence="6">
    <location>
        <begin position="101"/>
        <end position="170"/>
    </location>
</feature>
<feature type="domain" description="Myb-like" evidence="7">
    <location>
        <begin position="47"/>
        <end position="97"/>
    </location>
</feature>
<dbReference type="SUPFAM" id="SSF46689">
    <property type="entry name" value="Homeodomain-like"/>
    <property type="match status" value="1"/>
</dbReference>
<keyword evidence="11" id="KW-1185">Reference proteome</keyword>
<evidence type="ECO:0000259" key="7">
    <source>
        <dbReference type="PROSITE" id="PS50090"/>
    </source>
</evidence>
<dbReference type="AlphaFoldDB" id="A0ABC9CHA3"/>
<name>A0ABC9CHA3_9POAL</name>
<keyword evidence="5" id="KW-0539">Nucleus</keyword>
<evidence type="ECO:0000259" key="9">
    <source>
        <dbReference type="PROSITE" id="PS51294"/>
    </source>
</evidence>
<evidence type="ECO:0000313" key="11">
    <source>
        <dbReference type="Proteomes" id="UP001497457"/>
    </source>
</evidence>
<feature type="domain" description="SANT" evidence="8">
    <location>
        <begin position="50"/>
        <end position="101"/>
    </location>
</feature>
<dbReference type="CDD" id="cd00167">
    <property type="entry name" value="SANT"/>
    <property type="match status" value="1"/>
</dbReference>
<feature type="compositionally biased region" description="Low complexity" evidence="6">
    <location>
        <begin position="187"/>
        <end position="201"/>
    </location>
</feature>
<comment type="subcellular location">
    <subcellularLocation>
        <location evidence="1">Nucleus</location>
    </subcellularLocation>
</comment>
<feature type="compositionally biased region" description="Basic residues" evidence="6">
    <location>
        <begin position="124"/>
        <end position="134"/>
    </location>
</feature>
<feature type="domain" description="HTH myb-type" evidence="9">
    <location>
        <begin position="47"/>
        <end position="101"/>
    </location>
</feature>
<keyword evidence="2" id="KW-0805">Transcription regulation</keyword>